<evidence type="ECO:0000259" key="1">
    <source>
        <dbReference type="Pfam" id="PF14326"/>
    </source>
</evidence>
<comment type="caution">
    <text evidence="2">The sequence shown here is derived from an EMBL/GenBank/DDBJ whole genome shotgun (WGS) entry which is preliminary data.</text>
</comment>
<sequence>MKRLLGILLVVICSVSLLTVAWGGNGAFAQRRPERPRGAVPPQTVVAPQASTALEVKVWTDKGNQEPTYFVGERIYISFTVTNDSYLVLYDVDSTGNVNILFPNPYHPDNLVRKGRVYRIPTTNYRHDLFIKGPTGEEILLAVVSSYAYYHWQYGSNYPPPIWMDEWGSSSTWGHGEHSDYSIASRRFQQRLYLQEKNLAARTVEFIKHETEESVKIYPVTYAQCKFFVTVPPY</sequence>
<name>A0A2G6KCT3_9BACT</name>
<proteinExistence type="predicted"/>
<evidence type="ECO:0000313" key="3">
    <source>
        <dbReference type="Proteomes" id="UP000230821"/>
    </source>
</evidence>
<reference evidence="2 3" key="1">
    <citation type="submission" date="2017-10" db="EMBL/GenBank/DDBJ databases">
        <title>Novel microbial diversity and functional potential in the marine mammal oral microbiome.</title>
        <authorList>
            <person name="Dudek N.K."/>
            <person name="Sun C.L."/>
            <person name="Burstein D."/>
            <person name="Kantor R.S."/>
            <person name="Aliaga Goltsman D.S."/>
            <person name="Bik E.M."/>
            <person name="Thomas B.C."/>
            <person name="Banfield J.F."/>
            <person name="Relman D.A."/>
        </authorList>
    </citation>
    <scope>NUCLEOTIDE SEQUENCE [LARGE SCALE GENOMIC DNA]</scope>
    <source>
        <strain evidence="2">DOLJORAL78_47_16</strain>
    </source>
</reference>
<dbReference type="PANTHER" id="PTHR36194">
    <property type="entry name" value="S-LAYER-LIKE PROTEIN"/>
    <property type="match status" value="1"/>
</dbReference>
<dbReference type="InterPro" id="IPR025493">
    <property type="entry name" value="DUF4384"/>
</dbReference>
<dbReference type="Pfam" id="PF14326">
    <property type="entry name" value="DUF4384"/>
    <property type="match status" value="1"/>
</dbReference>
<accession>A0A2G6KCT3</accession>
<protein>
    <recommendedName>
        <fullName evidence="1">DUF4384 domain-containing protein</fullName>
    </recommendedName>
</protein>
<dbReference type="PANTHER" id="PTHR36194:SF1">
    <property type="entry name" value="S-LAYER-LIKE PROTEIN"/>
    <property type="match status" value="1"/>
</dbReference>
<organism evidence="2 3">
    <name type="scientific">candidate division KSB3 bacterium</name>
    <dbReference type="NCBI Taxonomy" id="2044937"/>
    <lineage>
        <taxon>Bacteria</taxon>
        <taxon>candidate division KSB3</taxon>
    </lineage>
</organism>
<dbReference type="Proteomes" id="UP000230821">
    <property type="component" value="Unassembled WGS sequence"/>
</dbReference>
<dbReference type="EMBL" id="PDSK01000108">
    <property type="protein sequence ID" value="PIE32762.1"/>
    <property type="molecule type" value="Genomic_DNA"/>
</dbReference>
<dbReference type="AlphaFoldDB" id="A0A2G6KCT3"/>
<gene>
    <name evidence="2" type="ORF">CSA56_14345</name>
</gene>
<feature type="domain" description="DUF4384" evidence="1">
    <location>
        <begin position="68"/>
        <end position="146"/>
    </location>
</feature>
<evidence type="ECO:0000313" key="2">
    <source>
        <dbReference type="EMBL" id="PIE32762.1"/>
    </source>
</evidence>